<keyword evidence="3 6" id="KW-0812">Transmembrane</keyword>
<dbReference type="Pfam" id="PF09335">
    <property type="entry name" value="VTT_dom"/>
    <property type="match status" value="1"/>
</dbReference>
<evidence type="ECO:0000256" key="3">
    <source>
        <dbReference type="ARBA" id="ARBA00022692"/>
    </source>
</evidence>
<comment type="subcellular location">
    <subcellularLocation>
        <location evidence="1 6">Cell membrane</location>
        <topology evidence="1 6">Multi-pass membrane protein</topology>
    </subcellularLocation>
</comment>
<comment type="caution">
    <text evidence="8">The sequence shown here is derived from an EMBL/GenBank/DDBJ whole genome shotgun (WGS) entry which is preliminary data.</text>
</comment>
<evidence type="ECO:0000256" key="1">
    <source>
        <dbReference type="ARBA" id="ARBA00004651"/>
    </source>
</evidence>
<sequence length="226" mass="24322">MSEEINFLGGQKPSWRDAAKNLLFIAIAIGVAYWVTVEVGIDDVRASVAHAGVYAPLIIILLKATTLVVVPLGGTPLYPIAGALFGFWQGLGITLIGDILGSSIAFYLSRYFGRSILRFFMSSGQVPMVERLMEKMGERKTFIKAKLFFAGFPEIFAYAAGLTAVSFPFFLLVHIGVHAVGAALLVLFGEALVSGNTLAFIGVGIVSALLAFSGIWWFHADLKRSA</sequence>
<comment type="similarity">
    <text evidence="6">Belongs to the TVP38/TMEM64 family.</text>
</comment>
<dbReference type="AlphaFoldDB" id="A0A1G2MQI7"/>
<dbReference type="InterPro" id="IPR015414">
    <property type="entry name" value="TMEM64"/>
</dbReference>
<dbReference type="PANTHER" id="PTHR12677">
    <property type="entry name" value="GOLGI APPARATUS MEMBRANE PROTEIN TVP38-RELATED"/>
    <property type="match status" value="1"/>
</dbReference>
<gene>
    <name evidence="8" type="ORF">A3C06_03865</name>
</gene>
<keyword evidence="5 6" id="KW-0472">Membrane</keyword>
<keyword evidence="2 6" id="KW-1003">Cell membrane</keyword>
<evidence type="ECO:0000256" key="4">
    <source>
        <dbReference type="ARBA" id="ARBA00022989"/>
    </source>
</evidence>
<proteinExistence type="inferred from homology"/>
<dbReference type="InterPro" id="IPR032816">
    <property type="entry name" value="VTT_dom"/>
</dbReference>
<evidence type="ECO:0000313" key="9">
    <source>
        <dbReference type="Proteomes" id="UP000177565"/>
    </source>
</evidence>
<reference evidence="8 9" key="1">
    <citation type="journal article" date="2016" name="Nat. Commun.">
        <title>Thousands of microbial genomes shed light on interconnected biogeochemical processes in an aquifer system.</title>
        <authorList>
            <person name="Anantharaman K."/>
            <person name="Brown C.T."/>
            <person name="Hug L.A."/>
            <person name="Sharon I."/>
            <person name="Castelle C.J."/>
            <person name="Probst A.J."/>
            <person name="Thomas B.C."/>
            <person name="Singh A."/>
            <person name="Wilkins M.J."/>
            <person name="Karaoz U."/>
            <person name="Brodie E.L."/>
            <person name="Williams K.H."/>
            <person name="Hubbard S.S."/>
            <person name="Banfield J.F."/>
        </authorList>
    </citation>
    <scope>NUCLEOTIDE SEQUENCE [LARGE SCALE GENOMIC DNA]</scope>
</reference>
<evidence type="ECO:0000256" key="2">
    <source>
        <dbReference type="ARBA" id="ARBA00022475"/>
    </source>
</evidence>
<evidence type="ECO:0000256" key="6">
    <source>
        <dbReference type="RuleBase" id="RU366058"/>
    </source>
</evidence>
<dbReference type="EMBL" id="MHRQ01000026">
    <property type="protein sequence ID" value="OHA26126.1"/>
    <property type="molecule type" value="Genomic_DNA"/>
</dbReference>
<dbReference type="GO" id="GO:0005886">
    <property type="term" value="C:plasma membrane"/>
    <property type="evidence" value="ECO:0007669"/>
    <property type="project" value="UniProtKB-SubCell"/>
</dbReference>
<feature type="transmembrane region" description="Helical" evidence="6">
    <location>
        <begin position="86"/>
        <end position="108"/>
    </location>
</feature>
<name>A0A1G2MQI7_9BACT</name>
<accession>A0A1G2MQI7</accession>
<feature type="transmembrane region" description="Helical" evidence="6">
    <location>
        <begin position="22"/>
        <end position="41"/>
    </location>
</feature>
<feature type="transmembrane region" description="Helical" evidence="6">
    <location>
        <begin position="53"/>
        <end position="74"/>
    </location>
</feature>
<evidence type="ECO:0000259" key="7">
    <source>
        <dbReference type="Pfam" id="PF09335"/>
    </source>
</evidence>
<evidence type="ECO:0000313" key="8">
    <source>
        <dbReference type="EMBL" id="OHA26126.1"/>
    </source>
</evidence>
<dbReference type="Proteomes" id="UP000177565">
    <property type="component" value="Unassembled WGS sequence"/>
</dbReference>
<protein>
    <recommendedName>
        <fullName evidence="6">TVP38/TMEM64 family membrane protein</fullName>
    </recommendedName>
</protein>
<organism evidence="8 9">
    <name type="scientific">Candidatus Taylorbacteria bacterium RIFCSPHIGHO2_02_FULL_46_13</name>
    <dbReference type="NCBI Taxonomy" id="1802312"/>
    <lineage>
        <taxon>Bacteria</taxon>
        <taxon>Candidatus Tayloriibacteriota</taxon>
    </lineage>
</organism>
<dbReference type="PANTHER" id="PTHR12677:SF59">
    <property type="entry name" value="GOLGI APPARATUS MEMBRANE PROTEIN TVP38-RELATED"/>
    <property type="match status" value="1"/>
</dbReference>
<feature type="domain" description="VTT" evidence="7">
    <location>
        <begin position="74"/>
        <end position="190"/>
    </location>
</feature>
<feature type="transmembrane region" description="Helical" evidence="6">
    <location>
        <begin position="197"/>
        <end position="218"/>
    </location>
</feature>
<feature type="transmembrane region" description="Helical" evidence="6">
    <location>
        <begin position="141"/>
        <end position="161"/>
    </location>
</feature>
<dbReference type="STRING" id="1802312.A3C06_03865"/>
<evidence type="ECO:0000256" key="5">
    <source>
        <dbReference type="ARBA" id="ARBA00023136"/>
    </source>
</evidence>
<feature type="transmembrane region" description="Helical" evidence="6">
    <location>
        <begin position="167"/>
        <end position="188"/>
    </location>
</feature>
<keyword evidence="4 6" id="KW-1133">Transmembrane helix</keyword>